<dbReference type="PROSITE" id="PS50977">
    <property type="entry name" value="HTH_TETR_2"/>
    <property type="match status" value="1"/>
</dbReference>
<evidence type="ECO:0000256" key="4">
    <source>
        <dbReference type="PROSITE-ProRule" id="PRU00335"/>
    </source>
</evidence>
<sequence length="215" mass="23505">MADAPASAGTKRRGRPPDPDIDRRALRTALSVYGELGWAGFSLDAVARRARIGKAALYRRWPDKESLLAAALELLAEPPEVDVDLTDLRECMVMMAEQVVDMFVGPKALVLPRVLIEASLYPPLFDQTVLTIARARFDAAREVVAMAVERGDLPAGTPPALVTDAIMGRVLSGIVLTPGRDRPEIAAEPRRHAEAAVDFVLDSLRRPDRWSCADR</sequence>
<feature type="DNA-binding region" description="H-T-H motif" evidence="4">
    <location>
        <begin position="42"/>
        <end position="61"/>
    </location>
</feature>
<feature type="region of interest" description="Disordered" evidence="5">
    <location>
        <begin position="1"/>
        <end position="21"/>
    </location>
</feature>
<dbReference type="EMBL" id="JAGEOJ010000018">
    <property type="protein sequence ID" value="MBO2452982.1"/>
    <property type="molecule type" value="Genomic_DNA"/>
</dbReference>
<dbReference type="InterPro" id="IPR009057">
    <property type="entry name" value="Homeodomain-like_sf"/>
</dbReference>
<gene>
    <name evidence="7" type="ORF">J4573_38230</name>
</gene>
<keyword evidence="2 4" id="KW-0238">DNA-binding</keyword>
<dbReference type="Pfam" id="PF16859">
    <property type="entry name" value="TetR_C_11"/>
    <property type="match status" value="1"/>
</dbReference>
<evidence type="ECO:0000256" key="1">
    <source>
        <dbReference type="ARBA" id="ARBA00023015"/>
    </source>
</evidence>
<dbReference type="SUPFAM" id="SSF46689">
    <property type="entry name" value="Homeodomain-like"/>
    <property type="match status" value="1"/>
</dbReference>
<evidence type="ECO:0000313" key="8">
    <source>
        <dbReference type="Proteomes" id="UP000669179"/>
    </source>
</evidence>
<keyword evidence="3" id="KW-0804">Transcription</keyword>
<keyword evidence="1" id="KW-0805">Transcription regulation</keyword>
<evidence type="ECO:0000256" key="2">
    <source>
        <dbReference type="ARBA" id="ARBA00023125"/>
    </source>
</evidence>
<dbReference type="PANTHER" id="PTHR30055">
    <property type="entry name" value="HTH-TYPE TRANSCRIPTIONAL REGULATOR RUTR"/>
    <property type="match status" value="1"/>
</dbReference>
<reference evidence="7" key="1">
    <citation type="submission" date="2021-03" db="EMBL/GenBank/DDBJ databases">
        <authorList>
            <person name="Kanchanasin P."/>
            <person name="Saeng-In P."/>
            <person name="Phongsopitanun W."/>
            <person name="Yuki M."/>
            <person name="Kudo T."/>
            <person name="Ohkuma M."/>
            <person name="Tanasupawat S."/>
        </authorList>
    </citation>
    <scope>NUCLEOTIDE SEQUENCE</scope>
    <source>
        <strain evidence="7">GKU 128</strain>
    </source>
</reference>
<evidence type="ECO:0000259" key="6">
    <source>
        <dbReference type="PROSITE" id="PS50977"/>
    </source>
</evidence>
<dbReference type="PANTHER" id="PTHR30055:SF148">
    <property type="entry name" value="TETR-FAMILY TRANSCRIPTIONAL REGULATOR"/>
    <property type="match status" value="1"/>
</dbReference>
<protein>
    <submittedName>
        <fullName evidence="7">TetR/AcrR family transcriptional regulator</fullName>
    </submittedName>
</protein>
<name>A0A939PHI8_9ACTN</name>
<proteinExistence type="predicted"/>
<evidence type="ECO:0000256" key="5">
    <source>
        <dbReference type="SAM" id="MobiDB-lite"/>
    </source>
</evidence>
<dbReference type="GO" id="GO:0003700">
    <property type="term" value="F:DNA-binding transcription factor activity"/>
    <property type="evidence" value="ECO:0007669"/>
    <property type="project" value="TreeGrafter"/>
</dbReference>
<organism evidence="7 8">
    <name type="scientific">Actinomadura barringtoniae</name>
    <dbReference type="NCBI Taxonomy" id="1427535"/>
    <lineage>
        <taxon>Bacteria</taxon>
        <taxon>Bacillati</taxon>
        <taxon>Actinomycetota</taxon>
        <taxon>Actinomycetes</taxon>
        <taxon>Streptosporangiales</taxon>
        <taxon>Thermomonosporaceae</taxon>
        <taxon>Actinomadura</taxon>
    </lineage>
</organism>
<dbReference type="Gene3D" id="1.10.357.10">
    <property type="entry name" value="Tetracycline Repressor, domain 2"/>
    <property type="match status" value="1"/>
</dbReference>
<accession>A0A939PHI8</accession>
<dbReference type="InterPro" id="IPR011075">
    <property type="entry name" value="TetR_C"/>
</dbReference>
<dbReference type="InterPro" id="IPR036271">
    <property type="entry name" value="Tet_transcr_reg_TetR-rel_C_sf"/>
</dbReference>
<dbReference type="Pfam" id="PF00440">
    <property type="entry name" value="TetR_N"/>
    <property type="match status" value="1"/>
</dbReference>
<dbReference type="AlphaFoldDB" id="A0A939PHI8"/>
<dbReference type="GO" id="GO:0000976">
    <property type="term" value="F:transcription cis-regulatory region binding"/>
    <property type="evidence" value="ECO:0007669"/>
    <property type="project" value="TreeGrafter"/>
</dbReference>
<dbReference type="SUPFAM" id="SSF48498">
    <property type="entry name" value="Tetracyclin repressor-like, C-terminal domain"/>
    <property type="match status" value="1"/>
</dbReference>
<evidence type="ECO:0000313" key="7">
    <source>
        <dbReference type="EMBL" id="MBO2452982.1"/>
    </source>
</evidence>
<dbReference type="RefSeq" id="WP_208261003.1">
    <property type="nucleotide sequence ID" value="NZ_JAGEOJ010000018.1"/>
</dbReference>
<dbReference type="InterPro" id="IPR050109">
    <property type="entry name" value="HTH-type_TetR-like_transc_reg"/>
</dbReference>
<dbReference type="Proteomes" id="UP000669179">
    <property type="component" value="Unassembled WGS sequence"/>
</dbReference>
<comment type="caution">
    <text evidence="7">The sequence shown here is derived from an EMBL/GenBank/DDBJ whole genome shotgun (WGS) entry which is preliminary data.</text>
</comment>
<keyword evidence="8" id="KW-1185">Reference proteome</keyword>
<evidence type="ECO:0000256" key="3">
    <source>
        <dbReference type="ARBA" id="ARBA00023163"/>
    </source>
</evidence>
<dbReference type="InterPro" id="IPR001647">
    <property type="entry name" value="HTH_TetR"/>
</dbReference>
<feature type="domain" description="HTH tetR-type" evidence="6">
    <location>
        <begin position="19"/>
        <end position="79"/>
    </location>
</feature>
<dbReference type="Gene3D" id="1.10.10.60">
    <property type="entry name" value="Homeodomain-like"/>
    <property type="match status" value="1"/>
</dbReference>